<evidence type="ECO:0000256" key="1">
    <source>
        <dbReference type="ARBA" id="ARBA00004123"/>
    </source>
</evidence>
<protein>
    <recommendedName>
        <fullName evidence="3">NudC domain-containing protein 1</fullName>
    </recommendedName>
</protein>
<feature type="domain" description="CS" evidence="6">
    <location>
        <begin position="293"/>
        <end position="380"/>
    </location>
</feature>
<evidence type="ECO:0000256" key="4">
    <source>
        <dbReference type="ARBA" id="ARBA00022490"/>
    </source>
</evidence>
<keyword evidence="5" id="KW-0539">Nucleus</keyword>
<dbReference type="OrthoDB" id="428655at2759"/>
<dbReference type="CDD" id="cd06467">
    <property type="entry name" value="p23_NUDC_like"/>
    <property type="match status" value="1"/>
</dbReference>
<dbReference type="Pfam" id="PF04969">
    <property type="entry name" value="CS"/>
    <property type="match status" value="1"/>
</dbReference>
<dbReference type="AlphaFoldDB" id="A0A812CEN3"/>
<organism evidence="7 8">
    <name type="scientific">Acanthosepion pharaonis</name>
    <name type="common">Pharaoh cuttlefish</name>
    <name type="synonym">Sepia pharaonis</name>
    <dbReference type="NCBI Taxonomy" id="158019"/>
    <lineage>
        <taxon>Eukaryota</taxon>
        <taxon>Metazoa</taxon>
        <taxon>Spiralia</taxon>
        <taxon>Lophotrochozoa</taxon>
        <taxon>Mollusca</taxon>
        <taxon>Cephalopoda</taxon>
        <taxon>Coleoidea</taxon>
        <taxon>Decapodiformes</taxon>
        <taxon>Sepiida</taxon>
        <taxon>Sepiina</taxon>
        <taxon>Sepiidae</taxon>
        <taxon>Acanthosepion</taxon>
    </lineage>
</organism>
<gene>
    <name evidence="7" type="ORF">SPHA_33823</name>
</gene>
<dbReference type="EMBL" id="CAHIKZ030001424">
    <property type="protein sequence ID" value="CAE1263721.1"/>
    <property type="molecule type" value="Genomic_DNA"/>
</dbReference>
<reference evidence="7" key="1">
    <citation type="submission" date="2021-01" db="EMBL/GenBank/DDBJ databases">
        <authorList>
            <person name="Li R."/>
            <person name="Bekaert M."/>
        </authorList>
    </citation>
    <scope>NUCLEOTIDE SEQUENCE</scope>
    <source>
        <strain evidence="7">Farmed</strain>
    </source>
</reference>
<dbReference type="PROSITE" id="PS51203">
    <property type="entry name" value="CS"/>
    <property type="match status" value="1"/>
</dbReference>
<evidence type="ECO:0000313" key="8">
    <source>
        <dbReference type="Proteomes" id="UP000597762"/>
    </source>
</evidence>
<dbReference type="InterPro" id="IPR008978">
    <property type="entry name" value="HSP20-like_chaperone"/>
</dbReference>
<keyword evidence="8" id="KW-1185">Reference proteome</keyword>
<dbReference type="PANTHER" id="PTHR21664:SF1">
    <property type="entry name" value="NUDC DOMAIN-CONTAINING PROTEIN 1"/>
    <property type="match status" value="1"/>
</dbReference>
<dbReference type="SUPFAM" id="SSF49764">
    <property type="entry name" value="HSP20-like chaperones"/>
    <property type="match status" value="1"/>
</dbReference>
<dbReference type="Proteomes" id="UP000597762">
    <property type="component" value="Unassembled WGS sequence"/>
</dbReference>
<evidence type="ECO:0000256" key="3">
    <source>
        <dbReference type="ARBA" id="ARBA00018915"/>
    </source>
</evidence>
<comment type="subcellular location">
    <subcellularLocation>
        <location evidence="2">Cytoplasm</location>
    </subcellularLocation>
    <subcellularLocation>
        <location evidence="1">Nucleus</location>
    </subcellularLocation>
</comment>
<proteinExistence type="predicted"/>
<accession>A0A812CEN3</accession>
<comment type="caution">
    <text evidence="7">The sequence shown here is derived from an EMBL/GenBank/DDBJ whole genome shotgun (WGS) entry which is preliminary data.</text>
</comment>
<evidence type="ECO:0000313" key="7">
    <source>
        <dbReference type="EMBL" id="CAE1263721.1"/>
    </source>
</evidence>
<dbReference type="InterPro" id="IPR007052">
    <property type="entry name" value="CS_dom"/>
</dbReference>
<dbReference type="Gene3D" id="2.60.40.790">
    <property type="match status" value="1"/>
</dbReference>
<dbReference type="PANTHER" id="PTHR21664">
    <property type="entry name" value="CHRONIC MYELOGENOUS LEUKEMIA TUMOR ANTIGEN 66"/>
    <property type="match status" value="1"/>
</dbReference>
<dbReference type="GO" id="GO:0005634">
    <property type="term" value="C:nucleus"/>
    <property type="evidence" value="ECO:0007669"/>
    <property type="project" value="UniProtKB-SubCell"/>
</dbReference>
<keyword evidence="4" id="KW-0963">Cytoplasm</keyword>
<dbReference type="InterPro" id="IPR037895">
    <property type="entry name" value="NUDCD1"/>
</dbReference>
<evidence type="ECO:0000256" key="5">
    <source>
        <dbReference type="ARBA" id="ARBA00023242"/>
    </source>
</evidence>
<evidence type="ECO:0000259" key="6">
    <source>
        <dbReference type="PROSITE" id="PS51203"/>
    </source>
</evidence>
<dbReference type="GO" id="GO:0005737">
    <property type="term" value="C:cytoplasm"/>
    <property type="evidence" value="ECO:0007669"/>
    <property type="project" value="UniProtKB-SubCell"/>
</dbReference>
<sequence>MHVADLKVQSDLLDPSFDGYKLSLEPLPTYKSDLVNDLDIASLTDKQYSYQHIKAFGCHNHLLIDQWAVQTGCYVIYFIDKDWNVRCVELTMQDGIQPRLVNVHSPFQVLNPSNLRLVPGRHNVSMSFPAPDWAVIADGAGTLHLVETGPRFGARAGHSNWQVRFSKSDVLGENRGSFVLCDAVMHSDNEGHHTECLLLHVDEADEEMKDKSSATFMTVLEWLSLTSQDKKIWSVSRTRRLRSSRSADCCSFERNGEALYVAGERAFNLIYDSACPVADSENHDQPSDGQDSSVLPEYTWLQTTDSVSVNFTLPEGTAKEDIYMTLHQHYMDVGIKNGQVLLSGDLHAGVEVESSTWTIETNKLKVHLHKKEPNMWPLVIIGNTKGEMVMSEEQVAEIHQRLEHLTAEQWNANPEVNKEKPYNAQELEDCDAYPDMQSMLVRIEGDTHNITHQAYLGSHQWLFNTFTDVEKSLAICLRHDVDGLIWQLGAGDSSEAATAPWRHIATFNAFGYVQASKQQKKYSACPPDFSYAAVCDCTRHTYIYRQPAAINTPLRNRKTGRQVMAIAKQQVLSLEGAEEILGVQATNKFLFILTPRRLHAVNMERAGP</sequence>
<evidence type="ECO:0000256" key="2">
    <source>
        <dbReference type="ARBA" id="ARBA00004496"/>
    </source>
</evidence>
<name>A0A812CEN3_ACAPH</name>